<feature type="compositionally biased region" description="Polar residues" evidence="1">
    <location>
        <begin position="168"/>
        <end position="178"/>
    </location>
</feature>
<evidence type="ECO:0000313" key="4">
    <source>
        <dbReference type="Proteomes" id="UP001565200"/>
    </source>
</evidence>
<evidence type="ECO:0000313" key="3">
    <source>
        <dbReference type="EMBL" id="MEY8244544.1"/>
    </source>
</evidence>
<evidence type="ECO:0000256" key="2">
    <source>
        <dbReference type="SAM" id="Phobius"/>
    </source>
</evidence>
<comment type="caution">
    <text evidence="3">The sequence shown here is derived from an EMBL/GenBank/DDBJ whole genome shotgun (WGS) entry which is preliminary data.</text>
</comment>
<dbReference type="RefSeq" id="WP_148464263.1">
    <property type="nucleotide sequence ID" value="NZ_JBCLPP010000005.1"/>
</dbReference>
<proteinExistence type="predicted"/>
<accession>A0ABV4CT27</accession>
<evidence type="ECO:0000256" key="1">
    <source>
        <dbReference type="SAM" id="MobiDB-lite"/>
    </source>
</evidence>
<keyword evidence="2" id="KW-0812">Transmembrane</keyword>
<feature type="compositionally biased region" description="Basic and acidic residues" evidence="1">
    <location>
        <begin position="111"/>
        <end position="146"/>
    </location>
</feature>
<keyword evidence="4" id="KW-1185">Reference proteome</keyword>
<feature type="region of interest" description="Disordered" evidence="1">
    <location>
        <begin position="91"/>
        <end position="184"/>
    </location>
</feature>
<keyword evidence="2" id="KW-1133">Transmembrane helix</keyword>
<dbReference type="Proteomes" id="UP001565200">
    <property type="component" value="Unassembled WGS sequence"/>
</dbReference>
<protein>
    <submittedName>
        <fullName evidence="3">Uncharacterized protein</fullName>
    </submittedName>
</protein>
<dbReference type="EMBL" id="JBCLPP010000005">
    <property type="protein sequence ID" value="MEY8244544.1"/>
    <property type="molecule type" value="Genomic_DNA"/>
</dbReference>
<sequence length="269" mass="28958">MTQQQRDRITASAITITVMTLLVIALTCLYYRVTIPPMEERRWPPVDSSEIVFGGEFVKLGDMPVPVQETDNRPVPDNAADAALEGSDLTDAGEAVAETPPLVSTANESPMKVKEKPKPEKTGPTKEELAEQARIKREKEEAEKQARIKNKMRTGFNNTKKAGKGESGSPNGNSNTGALSGMAGHNLKGRTAEAWGRPNSTLSGTIRIRVTVNRKGQVIGLPSYIGGEGPAAANAAVRQNCIKASQQSKFSVDLEAPATQTGVITWKFE</sequence>
<feature type="transmembrane region" description="Helical" evidence="2">
    <location>
        <begin position="12"/>
        <end position="33"/>
    </location>
</feature>
<reference evidence="3 4" key="1">
    <citation type="submission" date="2024-03" db="EMBL/GenBank/DDBJ databases">
        <title>Mouse gut bacterial collection (mGBC) of GemPharmatech.</title>
        <authorList>
            <person name="He Y."/>
            <person name="Dong L."/>
            <person name="Wu D."/>
            <person name="Gao X."/>
            <person name="Lin Z."/>
        </authorList>
    </citation>
    <scope>NUCLEOTIDE SEQUENCE [LARGE SCALE GENOMIC DNA]</scope>
    <source>
        <strain evidence="3 4">54-13</strain>
    </source>
</reference>
<name>A0ABV4CT27_9BACT</name>
<gene>
    <name evidence="3" type="ORF">AAK873_02790</name>
</gene>
<keyword evidence="2" id="KW-0472">Membrane</keyword>
<organism evidence="3 4">
    <name type="scientific">Heminiphilus faecis</name>
    <dbReference type="NCBI Taxonomy" id="2601703"/>
    <lineage>
        <taxon>Bacteria</taxon>
        <taxon>Pseudomonadati</taxon>
        <taxon>Bacteroidota</taxon>
        <taxon>Bacteroidia</taxon>
        <taxon>Bacteroidales</taxon>
        <taxon>Muribaculaceae</taxon>
        <taxon>Heminiphilus</taxon>
    </lineage>
</organism>